<name>A0ABQ8V506_9AGAR</name>
<gene>
    <name evidence="1" type="ORF">C8R41DRAFT_852898</name>
</gene>
<organism evidence="1 2">
    <name type="scientific">Lentinula lateritia</name>
    <dbReference type="NCBI Taxonomy" id="40482"/>
    <lineage>
        <taxon>Eukaryota</taxon>
        <taxon>Fungi</taxon>
        <taxon>Dikarya</taxon>
        <taxon>Basidiomycota</taxon>
        <taxon>Agaricomycotina</taxon>
        <taxon>Agaricomycetes</taxon>
        <taxon>Agaricomycetidae</taxon>
        <taxon>Agaricales</taxon>
        <taxon>Marasmiineae</taxon>
        <taxon>Omphalotaceae</taxon>
        <taxon>Lentinula</taxon>
    </lineage>
</organism>
<evidence type="ECO:0000313" key="2">
    <source>
        <dbReference type="Proteomes" id="UP001150217"/>
    </source>
</evidence>
<protein>
    <recommendedName>
        <fullName evidence="3">F-box domain-containing protein</fullName>
    </recommendedName>
</protein>
<reference evidence="1" key="1">
    <citation type="submission" date="2022-08" db="EMBL/GenBank/DDBJ databases">
        <title>A Global Phylogenomic Analysis of the Shiitake Genus Lentinula.</title>
        <authorList>
            <consortium name="DOE Joint Genome Institute"/>
            <person name="Sierra-Patev S."/>
            <person name="Min B."/>
            <person name="Naranjo-Ortiz M."/>
            <person name="Looney B."/>
            <person name="Konkel Z."/>
            <person name="Slot J.C."/>
            <person name="Sakamoto Y."/>
            <person name="Steenwyk J.L."/>
            <person name="Rokas A."/>
            <person name="Carro J."/>
            <person name="Camarero S."/>
            <person name="Ferreira P."/>
            <person name="Molpeceres G."/>
            <person name="Ruiz-Duenas F.J."/>
            <person name="Serrano A."/>
            <person name="Henrissat B."/>
            <person name="Drula E."/>
            <person name="Hughes K.W."/>
            <person name="Mata J.L."/>
            <person name="Ishikawa N.K."/>
            <person name="Vargas-Isla R."/>
            <person name="Ushijima S."/>
            <person name="Smith C.A."/>
            <person name="Ahrendt S."/>
            <person name="Andreopoulos W."/>
            <person name="He G."/>
            <person name="Labutti K."/>
            <person name="Lipzen A."/>
            <person name="Ng V."/>
            <person name="Riley R."/>
            <person name="Sandor L."/>
            <person name="Barry K."/>
            <person name="Martinez A.T."/>
            <person name="Xiao Y."/>
            <person name="Gibbons J.G."/>
            <person name="Terashima K."/>
            <person name="Grigoriev I.V."/>
            <person name="Hibbett D.S."/>
        </authorList>
    </citation>
    <scope>NUCLEOTIDE SEQUENCE</scope>
    <source>
        <strain evidence="1">RHP3577 ss4</strain>
    </source>
</reference>
<dbReference type="Proteomes" id="UP001150217">
    <property type="component" value="Unassembled WGS sequence"/>
</dbReference>
<evidence type="ECO:0000313" key="1">
    <source>
        <dbReference type="EMBL" id="KAJ4469638.1"/>
    </source>
</evidence>
<sequence length="399" mass="45690">MHDLPIDVFDVLLEFCEPEDVESFLQVSPHAQMAADKIIFHSMKLTNDIGQSKEQLSLWQTYDCSGRFNSSPRILHILAFHILGPRMQYNAFICDILSIPSICKNVCRLILEFSHPSTLALFCRPEFSFIQLNTIHAHIPWYLFIHSLPHLASLTPTKCIDSVAVHGSIHYDVMMPALPAVTLPPGGAPVSVKKLLLPYASSSPATYPHIPRAVVSGRVDVQKLSTFIVEITGWWQDRDIALVLGGMVNLRELIINACERADALDRIHFPPIRSLEIFGYHGDISFYNVTKEIGYVPQSLLKALQSMQCDRIQHLSLDIFYKGPTTIDDELESEEPFKWKTLSRFLGEKQNLHDVHFNYWLDQNYDGDLAYYHTEDVHYYFLHFFLNKLLYIFLPLGVL</sequence>
<keyword evidence="2" id="KW-1185">Reference proteome</keyword>
<dbReference type="EMBL" id="JANVFT010000095">
    <property type="protein sequence ID" value="KAJ4469638.1"/>
    <property type="molecule type" value="Genomic_DNA"/>
</dbReference>
<proteinExistence type="predicted"/>
<comment type="caution">
    <text evidence="1">The sequence shown here is derived from an EMBL/GenBank/DDBJ whole genome shotgun (WGS) entry which is preliminary data.</text>
</comment>
<accession>A0ABQ8V506</accession>
<evidence type="ECO:0008006" key="3">
    <source>
        <dbReference type="Google" id="ProtNLM"/>
    </source>
</evidence>